<evidence type="ECO:0000313" key="3">
    <source>
        <dbReference type="EMBL" id="KKU30626.1"/>
    </source>
</evidence>
<feature type="transmembrane region" description="Helical" evidence="1">
    <location>
        <begin position="20"/>
        <end position="40"/>
    </location>
</feature>
<dbReference type="InterPro" id="IPR029052">
    <property type="entry name" value="Metallo-depent_PP-like"/>
</dbReference>
<accession>A0A0G1PD23</accession>
<organism evidence="3 4">
    <name type="scientific">candidate division WWE3 bacterium GW2011_GWA1_46_21</name>
    <dbReference type="NCBI Taxonomy" id="1619107"/>
    <lineage>
        <taxon>Bacteria</taxon>
        <taxon>Katanobacteria</taxon>
    </lineage>
</organism>
<dbReference type="SUPFAM" id="SSF56300">
    <property type="entry name" value="Metallo-dependent phosphatases"/>
    <property type="match status" value="1"/>
</dbReference>
<comment type="caution">
    <text evidence="3">The sequence shown here is derived from an EMBL/GenBank/DDBJ whole genome shotgun (WGS) entry which is preliminary data.</text>
</comment>
<protein>
    <recommendedName>
        <fullName evidence="2">Calcineurin-like phosphoesterase domain-containing protein</fullName>
    </recommendedName>
</protein>
<dbReference type="InterPro" id="IPR004843">
    <property type="entry name" value="Calcineurin-like_PHP"/>
</dbReference>
<gene>
    <name evidence="3" type="ORF">UX44_C0017G0009</name>
</gene>
<dbReference type="EMBL" id="LCMF01000017">
    <property type="protein sequence ID" value="KKU30626.1"/>
    <property type="molecule type" value="Genomic_DNA"/>
</dbReference>
<evidence type="ECO:0000313" key="4">
    <source>
        <dbReference type="Proteomes" id="UP000034732"/>
    </source>
</evidence>
<evidence type="ECO:0000259" key="2">
    <source>
        <dbReference type="Pfam" id="PF00149"/>
    </source>
</evidence>
<feature type="domain" description="Calcineurin-like phosphoesterase" evidence="2">
    <location>
        <begin position="101"/>
        <end position="276"/>
    </location>
</feature>
<proteinExistence type="predicted"/>
<keyword evidence="1" id="KW-1133">Transmembrane helix</keyword>
<keyword evidence="1" id="KW-0472">Membrane</keyword>
<dbReference type="Proteomes" id="UP000034732">
    <property type="component" value="Unassembled WGS sequence"/>
</dbReference>
<dbReference type="AlphaFoldDB" id="A0A0G1PD23"/>
<dbReference type="GO" id="GO:0016787">
    <property type="term" value="F:hydrolase activity"/>
    <property type="evidence" value="ECO:0007669"/>
    <property type="project" value="InterPro"/>
</dbReference>
<dbReference type="Gene3D" id="3.60.21.10">
    <property type="match status" value="1"/>
</dbReference>
<sequence>MFPFGKKTPSKTLSRVKTTFHSVFAVIVLSAFVLGISYFVRELSLLTPTKLAAVSQPVLDKLGVSNETAGEVAGEFAKRAEPPAAVEAPKSVEEEKEALFSIAVFADVHSDLENLRAAVSKTRDLEINTVFLLGDETDLGVPKDLAAVKKVMDDSGLTYYALPGDRDLYDTVGQQAFLDVFGVNYHSVGIGGKKFVLLDNSANFTIVLGNLIDWFVREVADADFVLLSQPLYHPSNDKVMGVVDGEEDAAVRKQALELLDVIRASPVVAVVAGDHHMSSTSPDPVDTQLTHYVVGAITRERNLQPPRFGVLTIFTDGDYEVKDVVL</sequence>
<dbReference type="Pfam" id="PF00149">
    <property type="entry name" value="Metallophos"/>
    <property type="match status" value="1"/>
</dbReference>
<name>A0A0G1PD23_UNCKA</name>
<reference evidence="3 4" key="1">
    <citation type="journal article" date="2015" name="Nature">
        <title>rRNA introns, odd ribosomes, and small enigmatic genomes across a large radiation of phyla.</title>
        <authorList>
            <person name="Brown C.T."/>
            <person name="Hug L.A."/>
            <person name="Thomas B.C."/>
            <person name="Sharon I."/>
            <person name="Castelle C.J."/>
            <person name="Singh A."/>
            <person name="Wilkins M.J."/>
            <person name="Williams K.H."/>
            <person name="Banfield J.F."/>
        </authorList>
    </citation>
    <scope>NUCLEOTIDE SEQUENCE [LARGE SCALE GENOMIC DNA]</scope>
</reference>
<evidence type="ECO:0000256" key="1">
    <source>
        <dbReference type="SAM" id="Phobius"/>
    </source>
</evidence>
<keyword evidence="1" id="KW-0812">Transmembrane</keyword>